<keyword evidence="6" id="KW-0012">Acyltransferase</keyword>
<dbReference type="GeneID" id="89228191"/>
<evidence type="ECO:0000256" key="3">
    <source>
        <dbReference type="ARBA" id="ARBA00048363"/>
    </source>
</evidence>
<dbReference type="GO" id="GO:0003852">
    <property type="term" value="F:2-isopropylmalate synthase activity"/>
    <property type="evidence" value="ECO:0007669"/>
    <property type="project" value="UniProtKB-EC"/>
</dbReference>
<proteinExistence type="inferred from homology"/>
<feature type="domain" description="Pyruvate carboxyltransferase" evidence="5">
    <location>
        <begin position="26"/>
        <end position="276"/>
    </location>
</feature>
<dbReference type="Gene3D" id="3.20.20.70">
    <property type="entry name" value="Aldolase class I"/>
    <property type="match status" value="1"/>
</dbReference>
<protein>
    <submittedName>
        <fullName evidence="6">2-isopropylmalate synthase</fullName>
        <ecNumber evidence="6">2.3.3.13</ecNumber>
    </submittedName>
</protein>
<dbReference type="EMBL" id="CP131061">
    <property type="protein sequence ID" value="WNY26990.1"/>
    <property type="molecule type" value="Genomic_DNA"/>
</dbReference>
<dbReference type="Proteomes" id="UP001304970">
    <property type="component" value="Chromosome"/>
</dbReference>
<keyword evidence="2 4" id="KW-0808">Transferase</keyword>
<keyword evidence="7" id="KW-1185">Reference proteome</keyword>
<dbReference type="InterPro" id="IPR054691">
    <property type="entry name" value="LeuA/HCS_post-cat"/>
</dbReference>
<comment type="similarity">
    <text evidence="1 4">Belongs to the alpha-IPM synthase/homocitrate synthase family.</text>
</comment>
<dbReference type="PANTHER" id="PTHR42880">
    <property type="entry name" value="HOMOCITRATE SYNTHASE"/>
    <property type="match status" value="1"/>
</dbReference>
<sequence length="396" mass="43796">MQNDEHYPEYCRNKLMDFVDIRKIDIEICDVTLRDGEQTPGVAFSKEQKMSIASHLDEIGIEVIEAGFPVVSDSEKDIVKSISQMGLDAKICCLCRSTKKDVEIALDCDVDIVSVFLAMSDLHLKYKYHKELDEMLGVAMDAIEYAKDHGLGVRFAAEDATRTPVDRLISAFKQAEERKVDYVSIADTIGILNPTTAKYLVDKIYNAVDTKICIHCHDDLGMAVANTLAAAEAGAFQLHTTVNGIGERAGNASLEEVLVGLRVQYGFERYDLKNLVNLSKEVACSSKIIPAINKAVVGENAFSHESGIHVAAILENPRTYELFLPEMVGGQRNLIVGKHTGTKALAGIIKSMGYTLSDADFDRLFDDVKVLTENEQRSVNRDELESLILNILKESD</sequence>
<evidence type="ECO:0000256" key="2">
    <source>
        <dbReference type="ARBA" id="ARBA00022679"/>
    </source>
</evidence>
<dbReference type="Pfam" id="PF00682">
    <property type="entry name" value="HMGL-like"/>
    <property type="match status" value="1"/>
</dbReference>
<dbReference type="RefSeq" id="WP_338098458.1">
    <property type="nucleotide sequence ID" value="NZ_CP131061.1"/>
</dbReference>
<dbReference type="Pfam" id="PF22617">
    <property type="entry name" value="HCS_D2"/>
    <property type="match status" value="1"/>
</dbReference>
<dbReference type="InterPro" id="IPR013785">
    <property type="entry name" value="Aldolase_TIM"/>
</dbReference>
<accession>A0AA96ZVL6</accession>
<dbReference type="PROSITE" id="PS00815">
    <property type="entry name" value="AIPM_HOMOCIT_SYNTH_1"/>
    <property type="match status" value="1"/>
</dbReference>
<dbReference type="EC" id="2.3.3.13" evidence="6"/>
<dbReference type="InterPro" id="IPR002034">
    <property type="entry name" value="AIPM/Hcit_synth_CS"/>
</dbReference>
<name>A0AA96ZVL6_9EURY</name>
<evidence type="ECO:0000256" key="4">
    <source>
        <dbReference type="RuleBase" id="RU003523"/>
    </source>
</evidence>
<reference evidence="6 7" key="1">
    <citation type="submission" date="2023-07" db="EMBL/GenBank/DDBJ databases">
        <title>Closed genome sequence of Methanosarcinaceae archaeon Am2.</title>
        <authorList>
            <person name="Poehlein A."/>
            <person name="Protasov E."/>
            <person name="Platt K."/>
            <person name="Reeh H."/>
            <person name="Daniel R."/>
            <person name="Brune A."/>
        </authorList>
    </citation>
    <scope>NUCLEOTIDE SEQUENCE [LARGE SCALE GENOMIC DNA]</scope>
    <source>
        <strain evidence="6 7">Am2</strain>
    </source>
</reference>
<dbReference type="GO" id="GO:0004410">
    <property type="term" value="F:homocitrate synthase activity"/>
    <property type="evidence" value="ECO:0007669"/>
    <property type="project" value="UniProtKB-EC"/>
</dbReference>
<dbReference type="PROSITE" id="PS50991">
    <property type="entry name" value="PYR_CT"/>
    <property type="match status" value="1"/>
</dbReference>
<evidence type="ECO:0000313" key="7">
    <source>
        <dbReference type="Proteomes" id="UP001304970"/>
    </source>
</evidence>
<evidence type="ECO:0000259" key="5">
    <source>
        <dbReference type="PROSITE" id="PS50991"/>
    </source>
</evidence>
<dbReference type="AlphaFoldDB" id="A0AA96ZVL6"/>
<dbReference type="SUPFAM" id="SSF51569">
    <property type="entry name" value="Aldolase"/>
    <property type="match status" value="1"/>
</dbReference>
<dbReference type="InterPro" id="IPR000891">
    <property type="entry name" value="PYR_CT"/>
</dbReference>
<gene>
    <name evidence="6" type="primary">leuA_1</name>
    <name evidence="6" type="ORF">MsAm2_07730</name>
</gene>
<comment type="catalytic activity">
    <reaction evidence="3">
        <text>acetyl-CoA + 2-oxoglutarate + H2O = (2R)-homocitrate + CoA + H(+)</text>
        <dbReference type="Rhea" id="RHEA:12929"/>
        <dbReference type="ChEBI" id="CHEBI:15377"/>
        <dbReference type="ChEBI" id="CHEBI:15378"/>
        <dbReference type="ChEBI" id="CHEBI:16810"/>
        <dbReference type="ChEBI" id="CHEBI:57287"/>
        <dbReference type="ChEBI" id="CHEBI:57288"/>
        <dbReference type="ChEBI" id="CHEBI:58884"/>
        <dbReference type="EC" id="2.3.3.14"/>
    </reaction>
    <physiologicalReaction direction="left-to-right" evidence="3">
        <dbReference type="Rhea" id="RHEA:12930"/>
    </physiologicalReaction>
</comment>
<dbReference type="PANTHER" id="PTHR42880:SF1">
    <property type="entry name" value="ISOPROPYLMALATE_HOMOCITRATE_CITRAMALATE SYNTHASE FAMILY PROTEIN"/>
    <property type="match status" value="1"/>
</dbReference>
<dbReference type="GO" id="GO:0019752">
    <property type="term" value="P:carboxylic acid metabolic process"/>
    <property type="evidence" value="ECO:0007669"/>
    <property type="project" value="InterPro"/>
</dbReference>
<dbReference type="CDD" id="cd07940">
    <property type="entry name" value="DRE_TIM_IPMS"/>
    <property type="match status" value="1"/>
</dbReference>
<evidence type="ECO:0000256" key="1">
    <source>
        <dbReference type="ARBA" id="ARBA00006154"/>
    </source>
</evidence>
<organism evidence="6 7">
    <name type="scientific">Methanolapillus ohkumae</name>
    <dbReference type="NCBI Taxonomy" id="3028298"/>
    <lineage>
        <taxon>Archaea</taxon>
        <taxon>Methanobacteriati</taxon>
        <taxon>Methanobacteriota</taxon>
        <taxon>Stenosarchaea group</taxon>
        <taxon>Methanomicrobia</taxon>
        <taxon>Methanosarcinales</taxon>
        <taxon>Methanosarcinaceae</taxon>
        <taxon>Methanolapillus</taxon>
    </lineage>
</organism>
<dbReference type="Gene3D" id="1.10.238.260">
    <property type="match status" value="1"/>
</dbReference>
<evidence type="ECO:0000313" key="6">
    <source>
        <dbReference type="EMBL" id="WNY26990.1"/>
    </source>
</evidence>
<dbReference type="FunFam" id="3.20.20.70:FF:000010">
    <property type="entry name" value="2-isopropylmalate synthase"/>
    <property type="match status" value="1"/>
</dbReference>
<dbReference type="PROSITE" id="PS00816">
    <property type="entry name" value="AIPM_HOMOCIT_SYNTH_2"/>
    <property type="match status" value="1"/>
</dbReference>